<dbReference type="CDD" id="cd01359">
    <property type="entry name" value="Argininosuccinate_lyase"/>
    <property type="match status" value="1"/>
</dbReference>
<evidence type="ECO:0000313" key="5">
    <source>
        <dbReference type="WBParaSite" id="maker-uti_cns_0010879-snap-gene-0.2-mRNA-1"/>
    </source>
</evidence>
<dbReference type="InterPro" id="IPR008948">
    <property type="entry name" value="L-Aspartase-like"/>
</dbReference>
<dbReference type="PROSITE" id="PS00163">
    <property type="entry name" value="FUMARATE_LYASES"/>
    <property type="match status" value="1"/>
</dbReference>
<dbReference type="PRINTS" id="PR00145">
    <property type="entry name" value="ARGSUCLYASE"/>
</dbReference>
<keyword evidence="4" id="KW-1185">Reference proteome</keyword>
<dbReference type="PRINTS" id="PR00149">
    <property type="entry name" value="FUMRATELYASE"/>
</dbReference>
<proteinExistence type="inferred from homology"/>
<dbReference type="Proteomes" id="UP000095280">
    <property type="component" value="Unplaced"/>
</dbReference>
<dbReference type="FunFam" id="1.20.200.10:FF:000015">
    <property type="entry name" value="argininosuccinate lyase isoform X2"/>
    <property type="match status" value="1"/>
</dbReference>
<dbReference type="FunFam" id="1.10.275.10:FF:000002">
    <property type="entry name" value="Argininosuccinate lyase"/>
    <property type="match status" value="1"/>
</dbReference>
<dbReference type="InterPro" id="IPR029419">
    <property type="entry name" value="Arg_succ_lyase_C"/>
</dbReference>
<evidence type="ECO:0000256" key="2">
    <source>
        <dbReference type="SAM" id="MobiDB-lite"/>
    </source>
</evidence>
<sequence>VSESKLWGGRFTGGLDPLMQAFNDSLSFDKRMWRQDLRGSRAYATALVGAGLLTEAEASELHRGLDLVAAEWQSGSFVPAPSDEDIHTANERRLKELVGAPAAKLHTGRSRNDQVATDIRLWLMDYLSDELLPQLRRLINTLVSRAESETGVLMPGYTHLQRAQPVRWSHWLLSYASMLRRDCQRLADCRARTAVCPLGSGALAGNPFGVDRQALADALGFTSGVTWNSLDAVADRDFASEFQFAAAMIGNHLSRLAEDLILFCSKEFGFVTLSDAYSTGSSLMPQKKNADSLELIRGKTGRLCGHLVSLLMVQKSLPSAFNKDLQEDKEGLFDSADTVSAVVRIADGVVATLTVHPEACAGALSCDMLATDLAYYLVRRGVPFREAHAASGRCVALAEAKACQLHQLTFEDFRTVSEKFGEDVTQLWDFETSVEQYGAFGGTALESVRQQVAAFRRWLGDEQNELFLHEPLLYVTAHGMEAGLVALEPDTPRWLQQLLHCTAGGQQHSVQKMQSWKPMTRELCSSACALGGFQFAALQSTYWCFCGNSYGSQGAAPDSDCFLACSGNSGQNCGGDWRNRVLRLSYTNGELLLLVASCSASLPSGDNGMRNLRRMVMQKARQLAADREATRQALSQVIEEVREACSNSDDDFIVQPSRQQDVVERPTGSHRRRPEIKGKTLRIDDPHISDISEEEDVDLDSKDEEDFGKEVTTGTSIQQIVSAQLPAEMQQTGSAQLPAEMELPGSAQLPAEMELPGSAQLPAEMELPGSAQLPAEMELPGSAQLPAEMELPGSAQLPAEMELPGSAQLPAEMQQTGSAQLPAEMELPGSAQLPAEMELPGSTQQQQQLVDLLAGLEDGELLEVQQQQQQQQPNNVAENV</sequence>
<dbReference type="Pfam" id="PF14698">
    <property type="entry name" value="ASL_C2"/>
    <property type="match status" value="1"/>
</dbReference>
<accession>A0A1I8I920</accession>
<evidence type="ECO:0000256" key="1">
    <source>
        <dbReference type="ARBA" id="ARBA00010755"/>
    </source>
</evidence>
<dbReference type="PROSITE" id="PS51212">
    <property type="entry name" value="WSC"/>
    <property type="match status" value="1"/>
</dbReference>
<dbReference type="SUPFAM" id="SSF48557">
    <property type="entry name" value="L-aspartase-like"/>
    <property type="match status" value="1"/>
</dbReference>
<feature type="compositionally biased region" description="Acidic residues" evidence="2">
    <location>
        <begin position="691"/>
        <end position="702"/>
    </location>
</feature>
<feature type="compositionally biased region" description="Basic and acidic residues" evidence="2">
    <location>
        <begin position="675"/>
        <end position="690"/>
    </location>
</feature>
<dbReference type="Pfam" id="PF01822">
    <property type="entry name" value="WSC"/>
    <property type="match status" value="1"/>
</dbReference>
<dbReference type="AlphaFoldDB" id="A0A1I8I920"/>
<dbReference type="PANTHER" id="PTHR43814:SF1">
    <property type="entry name" value="ARGININOSUCCINATE LYASE"/>
    <property type="match status" value="1"/>
</dbReference>
<reference evidence="5" key="1">
    <citation type="submission" date="2016-11" db="UniProtKB">
        <authorList>
            <consortium name="WormBaseParasite"/>
        </authorList>
    </citation>
    <scope>IDENTIFICATION</scope>
</reference>
<feature type="region of interest" description="Disordered" evidence="2">
    <location>
        <begin position="649"/>
        <end position="702"/>
    </location>
</feature>
<dbReference type="InterPro" id="IPR009049">
    <property type="entry name" value="Argininosuccinate_lyase"/>
</dbReference>
<dbReference type="Gene3D" id="1.20.200.10">
    <property type="entry name" value="Fumarase/aspartase (Central domain)"/>
    <property type="match status" value="1"/>
</dbReference>
<organism evidence="4 5">
    <name type="scientific">Macrostomum lignano</name>
    <dbReference type="NCBI Taxonomy" id="282301"/>
    <lineage>
        <taxon>Eukaryota</taxon>
        <taxon>Metazoa</taxon>
        <taxon>Spiralia</taxon>
        <taxon>Lophotrochozoa</taxon>
        <taxon>Platyhelminthes</taxon>
        <taxon>Rhabditophora</taxon>
        <taxon>Macrostomorpha</taxon>
        <taxon>Macrostomida</taxon>
        <taxon>Macrostomidae</taxon>
        <taxon>Macrostomum</taxon>
    </lineage>
</organism>
<name>A0A1I8I920_9PLAT</name>
<dbReference type="SMART" id="SM00321">
    <property type="entry name" value="WSC"/>
    <property type="match status" value="1"/>
</dbReference>
<dbReference type="Pfam" id="PF00206">
    <property type="entry name" value="Lyase_1"/>
    <property type="match status" value="1"/>
</dbReference>
<evidence type="ECO:0000313" key="4">
    <source>
        <dbReference type="Proteomes" id="UP000095280"/>
    </source>
</evidence>
<dbReference type="Gene3D" id="1.10.40.30">
    <property type="entry name" value="Fumarase/aspartase (C-terminal domain)"/>
    <property type="match status" value="1"/>
</dbReference>
<dbReference type="FunFam" id="1.10.40.30:FF:000001">
    <property type="entry name" value="Argininosuccinate lyase"/>
    <property type="match status" value="1"/>
</dbReference>
<feature type="domain" description="WSC" evidence="3">
    <location>
        <begin position="495"/>
        <end position="585"/>
    </location>
</feature>
<dbReference type="GO" id="GO:0004056">
    <property type="term" value="F:argininosuccinate lyase activity"/>
    <property type="evidence" value="ECO:0007669"/>
    <property type="project" value="InterPro"/>
</dbReference>
<dbReference type="HAMAP" id="MF_00006">
    <property type="entry name" value="Arg_succ_lyase"/>
    <property type="match status" value="1"/>
</dbReference>
<dbReference type="WBParaSite" id="maker-uti_cns_0010879-snap-gene-0.2-mRNA-1">
    <property type="protein sequence ID" value="maker-uti_cns_0010879-snap-gene-0.2-mRNA-1"/>
    <property type="gene ID" value="maker-uti_cns_0010879-snap-gene-0.2"/>
</dbReference>
<dbReference type="NCBIfam" id="TIGR00838">
    <property type="entry name" value="argH"/>
    <property type="match status" value="1"/>
</dbReference>
<dbReference type="InterPro" id="IPR024083">
    <property type="entry name" value="Fumarase/histidase_N"/>
</dbReference>
<evidence type="ECO:0000259" key="3">
    <source>
        <dbReference type="PROSITE" id="PS51212"/>
    </source>
</evidence>
<protein>
    <submittedName>
        <fullName evidence="5">WSC domain-containing protein</fullName>
    </submittedName>
</protein>
<dbReference type="PANTHER" id="PTHR43814">
    <property type="entry name" value="ARGININOSUCCINATE LYASE"/>
    <property type="match status" value="1"/>
</dbReference>
<dbReference type="InterPro" id="IPR022761">
    <property type="entry name" value="Fumarate_lyase_N"/>
</dbReference>
<dbReference type="InterPro" id="IPR000362">
    <property type="entry name" value="Fumarate_lyase_fam"/>
</dbReference>
<comment type="similarity">
    <text evidence="1">Belongs to the lyase 1 family. Argininosuccinate lyase subfamily.</text>
</comment>
<dbReference type="Gene3D" id="1.10.275.10">
    <property type="entry name" value="Fumarase/aspartase (N-terminal domain)"/>
    <property type="match status" value="1"/>
</dbReference>
<dbReference type="GO" id="GO:0005829">
    <property type="term" value="C:cytosol"/>
    <property type="evidence" value="ECO:0007669"/>
    <property type="project" value="TreeGrafter"/>
</dbReference>
<dbReference type="GO" id="GO:0042450">
    <property type="term" value="P:L-arginine biosynthetic process via ornithine"/>
    <property type="evidence" value="ECO:0007669"/>
    <property type="project" value="InterPro"/>
</dbReference>
<dbReference type="InterPro" id="IPR020557">
    <property type="entry name" value="Fumarate_lyase_CS"/>
</dbReference>
<dbReference type="InterPro" id="IPR002889">
    <property type="entry name" value="WSC_carb-bd"/>
</dbReference>